<reference evidence="8" key="2">
    <citation type="journal article" date="2019" name="MicrobiologyOpen">
        <title>High-quality draft genome sequence of Gaiella occulta isolated from a 150 meter deep mineral water borehole and comparison with the genome sequences of other deep-branching lineages of the phylum Actinobacteria.</title>
        <authorList>
            <person name="Severino R."/>
            <person name="Froufe H.J.C."/>
            <person name="Barroso C."/>
            <person name="Albuquerque L."/>
            <person name="Lobo-da-Cunha A."/>
            <person name="da Costa M.S."/>
            <person name="Egas C."/>
        </authorList>
    </citation>
    <scope>NUCLEOTIDE SEQUENCE [LARGE SCALE GENOMIC DNA]</scope>
    <source>
        <strain evidence="8">F2-233</strain>
    </source>
</reference>
<dbReference type="InterPro" id="IPR001261">
    <property type="entry name" value="ArgE/DapE_CS"/>
</dbReference>
<dbReference type="GO" id="GO:0006526">
    <property type="term" value="P:L-arginine biosynthetic process"/>
    <property type="evidence" value="ECO:0007669"/>
    <property type="project" value="TreeGrafter"/>
</dbReference>
<dbReference type="GO" id="GO:0046872">
    <property type="term" value="F:metal ion binding"/>
    <property type="evidence" value="ECO:0007669"/>
    <property type="project" value="UniProtKB-KW"/>
</dbReference>
<keyword evidence="3" id="KW-0378">Hydrolase</keyword>
<evidence type="ECO:0000313" key="7">
    <source>
        <dbReference type="EMBL" id="RDI75138.1"/>
    </source>
</evidence>
<evidence type="ECO:0000313" key="8">
    <source>
        <dbReference type="Proteomes" id="UP000254134"/>
    </source>
</evidence>
<reference evidence="7 8" key="1">
    <citation type="submission" date="2018-07" db="EMBL/GenBank/DDBJ databases">
        <title>High-quality-draft genome sequence of Gaiella occulta.</title>
        <authorList>
            <person name="Severino R."/>
            <person name="Froufe H.J.C."/>
            <person name="Rainey F.A."/>
            <person name="Barroso C."/>
            <person name="Albuquerque L."/>
            <person name="Lobo-Da-Cunha A."/>
            <person name="Da Costa M.S."/>
            <person name="Egas C."/>
        </authorList>
    </citation>
    <scope>NUCLEOTIDE SEQUENCE [LARGE SCALE GENOMIC DNA]</scope>
    <source>
        <strain evidence="7 8">F2-233</strain>
    </source>
</reference>
<evidence type="ECO:0000256" key="3">
    <source>
        <dbReference type="ARBA" id="ARBA00022801"/>
    </source>
</evidence>
<feature type="domain" description="Peptidase M20 dimerisation" evidence="6">
    <location>
        <begin position="168"/>
        <end position="263"/>
    </location>
</feature>
<dbReference type="AlphaFoldDB" id="A0A7M2YZ41"/>
<dbReference type="SUPFAM" id="SSF53187">
    <property type="entry name" value="Zn-dependent exopeptidases"/>
    <property type="match status" value="1"/>
</dbReference>
<dbReference type="Gene3D" id="3.40.630.10">
    <property type="entry name" value="Zn peptidases"/>
    <property type="match status" value="1"/>
</dbReference>
<dbReference type="GO" id="GO:0009089">
    <property type="term" value="P:lysine biosynthetic process via diaminopimelate"/>
    <property type="evidence" value="ECO:0007669"/>
    <property type="project" value="UniProtKB-UniRule"/>
</dbReference>
<protein>
    <recommendedName>
        <fullName evidence="5">Succinyl-diaminopimelate desuccinylase</fullName>
        <ecNumber evidence="5">3.5.1.18</ecNumber>
    </recommendedName>
</protein>
<proteinExistence type="predicted"/>
<dbReference type="GO" id="GO:0008777">
    <property type="term" value="F:acetylornithine deacetylase activity"/>
    <property type="evidence" value="ECO:0007669"/>
    <property type="project" value="TreeGrafter"/>
</dbReference>
<organism evidence="7 8">
    <name type="scientific">Gaiella occulta</name>
    <dbReference type="NCBI Taxonomy" id="1002870"/>
    <lineage>
        <taxon>Bacteria</taxon>
        <taxon>Bacillati</taxon>
        <taxon>Actinomycetota</taxon>
        <taxon>Thermoleophilia</taxon>
        <taxon>Gaiellales</taxon>
        <taxon>Gaiellaceae</taxon>
        <taxon>Gaiella</taxon>
    </lineage>
</organism>
<dbReference type="SUPFAM" id="SSF55031">
    <property type="entry name" value="Bacterial exopeptidase dimerisation domain"/>
    <property type="match status" value="1"/>
</dbReference>
<dbReference type="EC" id="3.5.1.18" evidence="5"/>
<sequence>MAPLADRLAARTLELVDIPSESLHEAAIREHLLGLVPPPFAIEYAGEDAFLFARPRRPGVGLVLLVGHYDTVPAQGNLPGRIEGGAVHGAGATDMKGGVAVALELVRDLAQETPGRYDVGLLLFGKEELPAQHSPLPDLFERSRLVHEAELAVLLEPTDLTIQAGCLGNMSARLTFTGVSGHSARPWTAENAIAKAIDGLTPIARLERREAVVGGLPFYEVVTITRLEAGIADNVVPDRATATLNYRYAPDRSPQSAAEYLRALTPAGAALEITGDSPPAAVVTDAPAVRALRDAGDLMFAPKQAWTNVADFTARGLDAVNFGPGSTRYAHRRDELVEIAALARSYEILRRFITG</sequence>
<name>A0A7M2YZ41_9ACTN</name>
<dbReference type="InterPro" id="IPR002933">
    <property type="entry name" value="Peptidase_M20"/>
</dbReference>
<evidence type="ECO:0000256" key="1">
    <source>
        <dbReference type="ARBA" id="ARBA00001947"/>
    </source>
</evidence>
<dbReference type="InterPro" id="IPR036264">
    <property type="entry name" value="Bact_exopeptidase_dim_dom"/>
</dbReference>
<accession>A0A7M2YZ41</accession>
<dbReference type="InterPro" id="IPR010174">
    <property type="entry name" value="Succinyl-DAP_deSuclase_DapE"/>
</dbReference>
<dbReference type="GO" id="GO:0009014">
    <property type="term" value="F:succinyl-diaminopimelate desuccinylase activity"/>
    <property type="evidence" value="ECO:0007669"/>
    <property type="project" value="UniProtKB-UniRule"/>
</dbReference>
<keyword evidence="2" id="KW-0479">Metal-binding</keyword>
<dbReference type="PROSITE" id="PS00758">
    <property type="entry name" value="ARGE_DAPE_CPG2_1"/>
    <property type="match status" value="1"/>
</dbReference>
<gene>
    <name evidence="7" type="ORF">Gocc_0936</name>
</gene>
<dbReference type="RefSeq" id="WP_114795372.1">
    <property type="nucleotide sequence ID" value="NZ_QQZY01000002.1"/>
</dbReference>
<comment type="cofactor">
    <cofactor evidence="1">
        <name>Zn(2+)</name>
        <dbReference type="ChEBI" id="CHEBI:29105"/>
    </cofactor>
</comment>
<dbReference type="EMBL" id="QQZY01000002">
    <property type="protein sequence ID" value="RDI75138.1"/>
    <property type="molecule type" value="Genomic_DNA"/>
</dbReference>
<keyword evidence="8" id="KW-1185">Reference proteome</keyword>
<evidence type="ECO:0000256" key="4">
    <source>
        <dbReference type="ARBA" id="ARBA00022833"/>
    </source>
</evidence>
<dbReference type="Pfam" id="PF07687">
    <property type="entry name" value="M20_dimer"/>
    <property type="match status" value="1"/>
</dbReference>
<dbReference type="Pfam" id="PF01546">
    <property type="entry name" value="Peptidase_M20"/>
    <property type="match status" value="1"/>
</dbReference>
<dbReference type="PANTHER" id="PTHR43808">
    <property type="entry name" value="ACETYLORNITHINE DEACETYLASE"/>
    <property type="match status" value="1"/>
</dbReference>
<dbReference type="NCBIfam" id="TIGR01900">
    <property type="entry name" value="dapE-gram_pos"/>
    <property type="match status" value="1"/>
</dbReference>
<comment type="caution">
    <text evidence="7">The sequence shown here is derived from an EMBL/GenBank/DDBJ whole genome shotgun (WGS) entry which is preliminary data.</text>
</comment>
<dbReference type="OrthoDB" id="9809784at2"/>
<keyword evidence="4" id="KW-0862">Zinc</keyword>
<dbReference type="Gene3D" id="3.30.70.360">
    <property type="match status" value="1"/>
</dbReference>
<evidence type="ECO:0000259" key="6">
    <source>
        <dbReference type="Pfam" id="PF07687"/>
    </source>
</evidence>
<evidence type="ECO:0000256" key="5">
    <source>
        <dbReference type="NCBIfam" id="TIGR01900"/>
    </source>
</evidence>
<dbReference type="InterPro" id="IPR050072">
    <property type="entry name" value="Peptidase_M20A"/>
</dbReference>
<dbReference type="PANTHER" id="PTHR43808:SF31">
    <property type="entry name" value="N-ACETYL-L-CITRULLINE DEACETYLASE"/>
    <property type="match status" value="1"/>
</dbReference>
<dbReference type="InterPro" id="IPR011650">
    <property type="entry name" value="Peptidase_M20_dimer"/>
</dbReference>
<evidence type="ECO:0000256" key="2">
    <source>
        <dbReference type="ARBA" id="ARBA00022723"/>
    </source>
</evidence>
<dbReference type="Proteomes" id="UP000254134">
    <property type="component" value="Unassembled WGS sequence"/>
</dbReference>